<dbReference type="Pfam" id="PF21654">
    <property type="entry name" value="DncV-like_NTFase"/>
    <property type="match status" value="1"/>
</dbReference>
<evidence type="ECO:0000256" key="5">
    <source>
        <dbReference type="ARBA" id="ARBA00022840"/>
    </source>
</evidence>
<dbReference type="EMBL" id="JACGEP010000043">
    <property type="protein sequence ID" value="MBN3053057.1"/>
    <property type="molecule type" value="Genomic_DNA"/>
</dbReference>
<proteinExistence type="predicted"/>
<evidence type="ECO:0000256" key="10">
    <source>
        <dbReference type="ARBA" id="ARBA00048304"/>
    </source>
</evidence>
<dbReference type="Gene3D" id="3.30.460.10">
    <property type="entry name" value="Beta Polymerase, domain 2"/>
    <property type="match status" value="1"/>
</dbReference>
<dbReference type="InterPro" id="IPR048445">
    <property type="entry name" value="DncV-like_NTFase"/>
</dbReference>
<name>A0AAE2WIB7_9GAMM</name>
<evidence type="ECO:0000256" key="4">
    <source>
        <dbReference type="ARBA" id="ARBA00022741"/>
    </source>
</evidence>
<sequence length="333" mass="37846">MATAQTQFENFHSKILMGYDDNEPLRDRRDTLIQELKDKLSSDVPNMEFFHQGSYALHTGINPLNGNPDIDIGIIFECDPNDEDYQDPLKLKKIVRDALKTKNRTVKIKRPCVTVEYLRDGEPIYHIDLALYSCEYGDSDGQTFLARGKETSSAEEIEWQISSARELTDVILNKYTDSSHKKQFRRIVRYLKRWKDEKLGHKNTPSIGLTVAAYELFSANFDFVSGKAQDLLALLSLVNSMLNNWGGDDRLHIYLPVEPSTDLFERMSDNQMKDLKTKLEKLSAVLIEARDQPDTHEACKLLKAQFGDDFPVPDKSETTKSSSSSVVPAGRSA</sequence>
<dbReference type="Proteomes" id="UP000768524">
    <property type="component" value="Unassembled WGS sequence"/>
</dbReference>
<evidence type="ECO:0000256" key="7">
    <source>
        <dbReference type="ARBA" id="ARBA00023080"/>
    </source>
</evidence>
<evidence type="ECO:0000313" key="14">
    <source>
        <dbReference type="Proteomes" id="UP000768524"/>
    </source>
</evidence>
<organism evidence="13 14">
    <name type="scientific">Pectobacterium brasiliense</name>
    <dbReference type="NCBI Taxonomy" id="180957"/>
    <lineage>
        <taxon>Bacteria</taxon>
        <taxon>Pseudomonadati</taxon>
        <taxon>Pseudomonadota</taxon>
        <taxon>Gammaproteobacteria</taxon>
        <taxon>Enterobacterales</taxon>
        <taxon>Pectobacteriaceae</taxon>
        <taxon>Pectobacterium</taxon>
    </lineage>
</organism>
<dbReference type="RefSeq" id="WP_205559650.1">
    <property type="nucleotide sequence ID" value="NZ_JACGEP010000043.1"/>
</dbReference>
<dbReference type="GO" id="GO:0005524">
    <property type="term" value="F:ATP binding"/>
    <property type="evidence" value="ECO:0007669"/>
    <property type="project" value="UniProtKB-KW"/>
</dbReference>
<dbReference type="GO" id="GO:0009117">
    <property type="term" value="P:nucleotide metabolic process"/>
    <property type="evidence" value="ECO:0007669"/>
    <property type="project" value="UniProtKB-KW"/>
</dbReference>
<keyword evidence="6" id="KW-0460">Magnesium</keyword>
<protein>
    <recommendedName>
        <fullName evidence="9">Cyclic GMP-AMP synthase</fullName>
    </recommendedName>
</protein>
<dbReference type="AlphaFoldDB" id="A0AAE2WIB7"/>
<evidence type="ECO:0000256" key="11">
    <source>
        <dbReference type="SAM" id="MobiDB-lite"/>
    </source>
</evidence>
<dbReference type="GO" id="GO:0046872">
    <property type="term" value="F:metal ion binding"/>
    <property type="evidence" value="ECO:0007669"/>
    <property type="project" value="UniProtKB-KW"/>
</dbReference>
<keyword evidence="8" id="KW-0051">Antiviral defense</keyword>
<evidence type="ECO:0000256" key="1">
    <source>
        <dbReference type="ARBA" id="ARBA00022679"/>
    </source>
</evidence>
<evidence type="ECO:0000256" key="2">
    <source>
        <dbReference type="ARBA" id="ARBA00022695"/>
    </source>
</evidence>
<keyword evidence="2" id="KW-0548">Nucleotidyltransferase</keyword>
<keyword evidence="3" id="KW-0479">Metal-binding</keyword>
<keyword evidence="7" id="KW-0546">Nucleotide metabolism</keyword>
<comment type="catalytic activity">
    <reaction evidence="10">
        <text>GTP + ATP = 3',3'-cGAMP + 2 diphosphate</text>
        <dbReference type="Rhea" id="RHEA:35647"/>
        <dbReference type="ChEBI" id="CHEBI:30616"/>
        <dbReference type="ChEBI" id="CHEBI:33019"/>
        <dbReference type="ChEBI" id="CHEBI:37565"/>
        <dbReference type="ChEBI" id="CHEBI:71501"/>
    </reaction>
    <physiologicalReaction direction="left-to-right" evidence="10">
        <dbReference type="Rhea" id="RHEA:35648"/>
    </physiologicalReaction>
</comment>
<gene>
    <name evidence="13" type="ORF">H4F45_16555</name>
</gene>
<keyword evidence="5" id="KW-0067">ATP-binding</keyword>
<accession>A0AAE2WIB7</accession>
<keyword evidence="4" id="KW-0547">Nucleotide-binding</keyword>
<dbReference type="GO" id="GO:0051607">
    <property type="term" value="P:defense response to virus"/>
    <property type="evidence" value="ECO:0007669"/>
    <property type="project" value="UniProtKB-KW"/>
</dbReference>
<dbReference type="GO" id="GO:0016779">
    <property type="term" value="F:nucleotidyltransferase activity"/>
    <property type="evidence" value="ECO:0007669"/>
    <property type="project" value="UniProtKB-KW"/>
</dbReference>
<dbReference type="CDD" id="cd05400">
    <property type="entry name" value="NT_2-5OAS_ClassI-CCAase"/>
    <property type="match status" value="1"/>
</dbReference>
<feature type="region of interest" description="Disordered" evidence="11">
    <location>
        <begin position="310"/>
        <end position="333"/>
    </location>
</feature>
<dbReference type="InterPro" id="IPR006116">
    <property type="entry name" value="NT_2-5OAS_ClassI-CCAase"/>
</dbReference>
<reference evidence="13" key="1">
    <citation type="submission" date="2020-07" db="EMBL/GenBank/DDBJ databases">
        <title>A pangenomic view of the genus Pectobacterium provides insights into genome organization, phylogeny, and virulence.</title>
        <authorList>
            <person name="Jonkheer E."/>
            <person name="Brankovics B."/>
            <person name="Houwers I."/>
            <person name="Van Der Wolf J."/>
            <person name="Bonants P."/>
            <person name="Vreeburg R."/>
            <person name="Bollema R."/>
            <person name="De Haan J."/>
            <person name="Berke L."/>
            <person name="De Ridder D."/>
            <person name="Smit S."/>
            <person name="Van Der Lee T.A.J."/>
        </authorList>
    </citation>
    <scope>NUCLEOTIDE SEQUENCE</scope>
    <source>
        <strain evidence="13">NAK:433</strain>
    </source>
</reference>
<keyword evidence="1" id="KW-0808">Transferase</keyword>
<evidence type="ECO:0000313" key="13">
    <source>
        <dbReference type="EMBL" id="MBN3053057.1"/>
    </source>
</evidence>
<evidence type="ECO:0000256" key="9">
    <source>
        <dbReference type="ARBA" id="ARBA00044145"/>
    </source>
</evidence>
<evidence type="ECO:0000259" key="12">
    <source>
        <dbReference type="Pfam" id="PF21654"/>
    </source>
</evidence>
<evidence type="ECO:0000256" key="3">
    <source>
        <dbReference type="ARBA" id="ARBA00022723"/>
    </source>
</evidence>
<evidence type="ECO:0000256" key="8">
    <source>
        <dbReference type="ARBA" id="ARBA00023118"/>
    </source>
</evidence>
<feature type="domain" description="Cyclic GMP-AMP synthase DncV-like nucleotidyltransferase" evidence="12">
    <location>
        <begin position="48"/>
        <end position="132"/>
    </location>
</feature>
<comment type="caution">
    <text evidence="13">The sequence shown here is derived from an EMBL/GenBank/DDBJ whole genome shotgun (WGS) entry which is preliminary data.</text>
</comment>
<evidence type="ECO:0000256" key="6">
    <source>
        <dbReference type="ARBA" id="ARBA00022842"/>
    </source>
</evidence>
<dbReference type="InterPro" id="IPR043519">
    <property type="entry name" value="NT_sf"/>
</dbReference>